<keyword evidence="7" id="KW-1185">Reference proteome</keyword>
<dbReference type="NCBIfam" id="TIGR00254">
    <property type="entry name" value="GGDEF"/>
    <property type="match status" value="1"/>
</dbReference>
<dbReference type="InterPro" id="IPR000014">
    <property type="entry name" value="PAS"/>
</dbReference>
<dbReference type="CDD" id="cd18774">
    <property type="entry name" value="PDC2_HK_sensor"/>
    <property type="match status" value="1"/>
</dbReference>
<dbReference type="InterPro" id="IPR029787">
    <property type="entry name" value="Nucleotide_cyclase"/>
</dbReference>
<feature type="domain" description="GGDEF" evidence="5">
    <location>
        <begin position="567"/>
        <end position="700"/>
    </location>
</feature>
<dbReference type="Proteomes" id="UP000006365">
    <property type="component" value="Chromosome"/>
</dbReference>
<dbReference type="SUPFAM" id="SSF141868">
    <property type="entry name" value="EAL domain-like"/>
    <property type="match status" value="1"/>
</dbReference>
<dbReference type="PANTHER" id="PTHR44757:SF2">
    <property type="entry name" value="BIOFILM ARCHITECTURE MAINTENANCE PROTEIN MBAA"/>
    <property type="match status" value="1"/>
</dbReference>
<name>A0A7U4DN64_DESPD</name>
<dbReference type="InterPro" id="IPR035965">
    <property type="entry name" value="PAS-like_dom_sf"/>
</dbReference>
<dbReference type="SUPFAM" id="SSF55785">
    <property type="entry name" value="PYP-like sensor domain (PAS domain)"/>
    <property type="match status" value="1"/>
</dbReference>
<dbReference type="InterPro" id="IPR035919">
    <property type="entry name" value="EAL_sf"/>
</dbReference>
<evidence type="ECO:0000256" key="1">
    <source>
        <dbReference type="SAM" id="Coils"/>
    </source>
</evidence>
<dbReference type="InterPro" id="IPR001633">
    <property type="entry name" value="EAL_dom"/>
</dbReference>
<dbReference type="InterPro" id="IPR013767">
    <property type="entry name" value="PAS_fold"/>
</dbReference>
<dbReference type="Pfam" id="PF00563">
    <property type="entry name" value="EAL"/>
    <property type="match status" value="1"/>
</dbReference>
<dbReference type="SMART" id="SM00267">
    <property type="entry name" value="GGDEF"/>
    <property type="match status" value="1"/>
</dbReference>
<feature type="coiled-coil region" evidence="1">
    <location>
        <begin position="380"/>
        <end position="407"/>
    </location>
</feature>
<evidence type="ECO:0000313" key="6">
    <source>
        <dbReference type="EMBL" id="ADW16747.1"/>
    </source>
</evidence>
<dbReference type="PANTHER" id="PTHR44757">
    <property type="entry name" value="DIGUANYLATE CYCLASE DGCP"/>
    <property type="match status" value="1"/>
</dbReference>
<dbReference type="InterPro" id="IPR001610">
    <property type="entry name" value="PAC"/>
</dbReference>
<dbReference type="NCBIfam" id="TIGR00229">
    <property type="entry name" value="sensory_box"/>
    <property type="match status" value="1"/>
</dbReference>
<dbReference type="AlphaFoldDB" id="A0A7U4DN64"/>
<dbReference type="GO" id="GO:0006355">
    <property type="term" value="P:regulation of DNA-templated transcription"/>
    <property type="evidence" value="ECO:0007669"/>
    <property type="project" value="InterPro"/>
</dbReference>
<dbReference type="Pfam" id="PF00990">
    <property type="entry name" value="GGDEF"/>
    <property type="match status" value="1"/>
</dbReference>
<protein>
    <submittedName>
        <fullName evidence="6">Diguanylate cyclase/phosphodiesterase with PAS/PAC sensor(S)</fullName>
    </submittedName>
</protein>
<dbReference type="CDD" id="cd12912">
    <property type="entry name" value="PDC2_MCP_like"/>
    <property type="match status" value="1"/>
</dbReference>
<dbReference type="CDD" id="cd00130">
    <property type="entry name" value="PAS"/>
    <property type="match status" value="1"/>
</dbReference>
<keyword evidence="2" id="KW-0472">Membrane</keyword>
<dbReference type="InterPro" id="IPR043128">
    <property type="entry name" value="Rev_trsase/Diguanyl_cyclase"/>
</dbReference>
<organism evidence="6 7">
    <name type="scientific">Desulfobulbus propionicus (strain ATCC 33891 / DSM 2032 / VKM B-1956 / 1pr3)</name>
    <dbReference type="NCBI Taxonomy" id="577650"/>
    <lineage>
        <taxon>Bacteria</taxon>
        <taxon>Pseudomonadati</taxon>
        <taxon>Thermodesulfobacteriota</taxon>
        <taxon>Desulfobulbia</taxon>
        <taxon>Desulfobulbales</taxon>
        <taxon>Desulfobulbaceae</taxon>
        <taxon>Desulfobulbus</taxon>
    </lineage>
</organism>
<evidence type="ECO:0000259" key="4">
    <source>
        <dbReference type="PROSITE" id="PS50883"/>
    </source>
</evidence>
<dbReference type="SMART" id="SM00086">
    <property type="entry name" value="PAC"/>
    <property type="match status" value="1"/>
</dbReference>
<dbReference type="PROSITE" id="PS50112">
    <property type="entry name" value="PAS"/>
    <property type="match status" value="1"/>
</dbReference>
<dbReference type="InterPro" id="IPR004010">
    <property type="entry name" value="Double_Cache_2"/>
</dbReference>
<feature type="transmembrane region" description="Helical" evidence="2">
    <location>
        <begin position="23"/>
        <end position="43"/>
    </location>
</feature>
<accession>A0A7U4DN64</accession>
<dbReference type="KEGG" id="dpr:Despr_0571"/>
<keyword evidence="2" id="KW-1133">Transmembrane helix</keyword>
<keyword evidence="2" id="KW-0812">Transmembrane</keyword>
<dbReference type="PROSITE" id="PS50883">
    <property type="entry name" value="EAL"/>
    <property type="match status" value="1"/>
</dbReference>
<evidence type="ECO:0000259" key="3">
    <source>
        <dbReference type="PROSITE" id="PS50112"/>
    </source>
</evidence>
<dbReference type="CDD" id="cd01949">
    <property type="entry name" value="GGDEF"/>
    <property type="match status" value="1"/>
</dbReference>
<dbReference type="SMART" id="SM00052">
    <property type="entry name" value="EAL"/>
    <property type="match status" value="1"/>
</dbReference>
<dbReference type="Pfam" id="PF00989">
    <property type="entry name" value="PAS"/>
    <property type="match status" value="1"/>
</dbReference>
<dbReference type="Pfam" id="PF08269">
    <property type="entry name" value="dCache_2"/>
    <property type="match status" value="1"/>
</dbReference>
<feature type="transmembrane region" description="Helical" evidence="2">
    <location>
        <begin position="326"/>
        <end position="350"/>
    </location>
</feature>
<dbReference type="SUPFAM" id="SSF55073">
    <property type="entry name" value="Nucleotide cyclase"/>
    <property type="match status" value="1"/>
</dbReference>
<dbReference type="SMART" id="SM00091">
    <property type="entry name" value="PAS"/>
    <property type="match status" value="1"/>
</dbReference>
<evidence type="ECO:0000256" key="2">
    <source>
        <dbReference type="SAM" id="Phobius"/>
    </source>
</evidence>
<dbReference type="RefSeq" id="WP_015723292.1">
    <property type="nucleotide sequence ID" value="NC_014972.1"/>
</dbReference>
<dbReference type="Gene3D" id="3.30.70.270">
    <property type="match status" value="1"/>
</dbReference>
<gene>
    <name evidence="6" type="ordered locus">Despr_0571</name>
</gene>
<dbReference type="PROSITE" id="PS50887">
    <property type="entry name" value="GGDEF"/>
    <property type="match status" value="1"/>
</dbReference>
<feature type="domain" description="EAL" evidence="4">
    <location>
        <begin position="709"/>
        <end position="958"/>
    </location>
</feature>
<feature type="domain" description="PAS" evidence="3">
    <location>
        <begin position="410"/>
        <end position="481"/>
    </location>
</feature>
<dbReference type="InterPro" id="IPR052155">
    <property type="entry name" value="Biofilm_reg_signaling"/>
</dbReference>
<dbReference type="InterPro" id="IPR000160">
    <property type="entry name" value="GGDEF_dom"/>
</dbReference>
<dbReference type="CDD" id="cd01948">
    <property type="entry name" value="EAL"/>
    <property type="match status" value="1"/>
</dbReference>
<proteinExistence type="predicted"/>
<dbReference type="EMBL" id="CP002364">
    <property type="protein sequence ID" value="ADW16747.1"/>
    <property type="molecule type" value="Genomic_DNA"/>
</dbReference>
<evidence type="ECO:0000313" key="7">
    <source>
        <dbReference type="Proteomes" id="UP000006365"/>
    </source>
</evidence>
<keyword evidence="1" id="KW-0175">Coiled coil</keyword>
<dbReference type="Gene3D" id="3.20.20.450">
    <property type="entry name" value="EAL domain"/>
    <property type="match status" value="1"/>
</dbReference>
<reference evidence="6 7" key="1">
    <citation type="journal article" date="2011" name="Stand. Genomic Sci.">
        <title>Complete genome sequence of Desulfobulbus propionicus type strain (1pr3).</title>
        <authorList>
            <person name="Pagani I."/>
            <person name="Lapidus A."/>
            <person name="Nolan M."/>
            <person name="Lucas S."/>
            <person name="Hammon N."/>
            <person name="Deshpande S."/>
            <person name="Cheng J.F."/>
            <person name="Chertkov O."/>
            <person name="Davenport K."/>
            <person name="Tapia R."/>
            <person name="Han C."/>
            <person name="Goodwin L."/>
            <person name="Pitluck S."/>
            <person name="Liolios K."/>
            <person name="Mavromatis K."/>
            <person name="Ivanova N."/>
            <person name="Mikhailova N."/>
            <person name="Pati A."/>
            <person name="Chen A."/>
            <person name="Palaniappan K."/>
            <person name="Land M."/>
            <person name="Hauser L."/>
            <person name="Chang Y.J."/>
            <person name="Jeffries C.D."/>
            <person name="Detter J.C."/>
            <person name="Brambilla E."/>
            <person name="Kannan K.P."/>
            <person name="Djao O.D."/>
            <person name="Rohde M."/>
            <person name="Pukall R."/>
            <person name="Spring S."/>
            <person name="Goker M."/>
            <person name="Sikorski J."/>
            <person name="Woyke T."/>
            <person name="Bristow J."/>
            <person name="Eisen J.A."/>
            <person name="Markowitz V."/>
            <person name="Hugenholtz P."/>
            <person name="Kyrpides N.C."/>
            <person name="Klenk H.P."/>
        </authorList>
    </citation>
    <scope>NUCLEOTIDE SEQUENCE [LARGE SCALE GENOMIC DNA]</scope>
    <source>
        <strain evidence="7">ATCC 33891 / DSM 2032 / 1pr3</strain>
    </source>
</reference>
<evidence type="ECO:0000259" key="5">
    <source>
        <dbReference type="PROSITE" id="PS50887"/>
    </source>
</evidence>
<dbReference type="Gene3D" id="3.30.450.20">
    <property type="entry name" value="PAS domain"/>
    <property type="match status" value="3"/>
</dbReference>
<sequence length="961" mass="109701">MISPHPPTNLARFLSKWSIGKKIFVGNIFLLIAPLLGIFAFILHFTFTQLNATIEEGMEAAGSSIVDMIELTVNSSIQSYLRAIAEKNLEIIKNYHQKQLTGELSENMAKMAVTAILRSQQIGRSGYISILNSQGVFQFHPNSDLEGKPILKMETYSPAWSFITEQITKKTGYMEYVWKNPDEKTFRPKALYMVHFKPWDWIISVCCYREEFQSIIDFKVIEQRIAAFKYGRSGYAIILNQQGEFLVHPHLSDADKPRFAEQIQKIIARAGTGNTRMVKYLWKNPGEQDEREKILFFRRIPQFGLIIGVTTYTAEAYAGLMSSRNVVVLVSLAAALLAVGVAFFMSRLLAAPLRRFAMQLHLPEQDGTDYQGGCETTFLVSRFQQYVEQLQQTNDKLNAEIHFRKSAENFLQIYKRIFDNATEGIFITDQTGKILAVNDAFTTITGYEAHEAIGRNPSMLKSDQHDADFFRQMWQSLIGKGSWEGEIWNKKKDGTVYPEWLTINSIRNERKQILYYFATFYEIGELKKREKQIAFMAYHDILTRLPNRAFLERKLAKTIHDAKQQGGRMAVFFIDLDNFKNINDVFGHHQGDDLLLQVSQRLSSILGGAHTLCRLGSDEFILLMERIDNESFIYLMANRIQAVLKKPFLLEFKKIYVNASIGISVYPDDGDTAMEMIRSADMAMHRAKREGKNRYVLFTKGMHQELYEKFRTENGIRFGLLHREFVVHYQPKVNIDTRKTSSLEALIRWNKGGKLISPSVFIPIAEESSLIDDICLFVLEETCAFHVVMKEQDIAVPVSVNISPRQFHNADFVDLVEDLLGRYQVAPHYLEFEITETTAMKDVEHTLAVMSRLRELGILFSIDDFGTGYSSLGSLNKMPVNTLKIDKQFVDNLDANSGIIATIIAISQQMHLNVVAEGVETEEQLLGLGAMGCHEAQGYYFSRPVSDADILRYLLAEHGRS</sequence>